<proteinExistence type="predicted"/>
<dbReference type="AlphaFoldDB" id="A0A1E3J0E6"/>
<feature type="region of interest" description="Disordered" evidence="1">
    <location>
        <begin position="311"/>
        <end position="374"/>
    </location>
</feature>
<accession>A0A1E3J0E6</accession>
<gene>
    <name evidence="2" type="ORF">L198_05208</name>
</gene>
<comment type="caution">
    <text evidence="2">The sequence shown here is derived from an EMBL/GenBank/DDBJ whole genome shotgun (WGS) entry which is preliminary data.</text>
</comment>
<keyword evidence="3" id="KW-1185">Reference proteome</keyword>
<dbReference type="OrthoDB" id="2570070at2759"/>
<sequence>MSDPVLSPASVPAPTPLTSTGFITYRRQLLSYLATHAPDLFYHLYPSPAIEPYRKTPSSLVHLVEMALFRPWGQFAGDHPPCAMVSVTGLRLSEEQFLEWADWARCERSLRKVFRKTFSPGMWEGMGNMWSTKDIWETLEAEYTPSPVERQSHIIYCLRSTRLPPQASLRDIFKLWDTFNLLVIESRDAGLFILEEEVVDRYMGAIGSGEAGKLVRATYGSMSKDEPLKGTWRGARRAVRMCIKKQFDDHQLAISGHPVPIAKSSTLMPPTPEYDEPLSNTEPNLPPTPEPTPRPATIPIAPDAYTIVDRVKDRRRGSTRTALSEKDSNALASPVPPKKMRREIEEVKKDGGDARHRRGESLARGEMREVATSR</sequence>
<dbReference type="Proteomes" id="UP000094819">
    <property type="component" value="Unassembled WGS sequence"/>
</dbReference>
<evidence type="ECO:0000313" key="2">
    <source>
        <dbReference type="EMBL" id="ODN94350.1"/>
    </source>
</evidence>
<feature type="region of interest" description="Disordered" evidence="1">
    <location>
        <begin position="260"/>
        <end position="299"/>
    </location>
</feature>
<dbReference type="RefSeq" id="XP_019030881.1">
    <property type="nucleotide sequence ID" value="XM_019177300.1"/>
</dbReference>
<feature type="compositionally biased region" description="Basic and acidic residues" evidence="1">
    <location>
        <begin position="342"/>
        <end position="374"/>
    </location>
</feature>
<evidence type="ECO:0000313" key="3">
    <source>
        <dbReference type="Proteomes" id="UP000094819"/>
    </source>
</evidence>
<protein>
    <submittedName>
        <fullName evidence="2">Uncharacterized protein</fullName>
    </submittedName>
</protein>
<evidence type="ECO:0000256" key="1">
    <source>
        <dbReference type="SAM" id="MobiDB-lite"/>
    </source>
</evidence>
<organism evidence="2 3">
    <name type="scientific">Cryptococcus wingfieldii CBS 7118</name>
    <dbReference type="NCBI Taxonomy" id="1295528"/>
    <lineage>
        <taxon>Eukaryota</taxon>
        <taxon>Fungi</taxon>
        <taxon>Dikarya</taxon>
        <taxon>Basidiomycota</taxon>
        <taxon>Agaricomycotina</taxon>
        <taxon>Tremellomycetes</taxon>
        <taxon>Tremellales</taxon>
        <taxon>Cryptococcaceae</taxon>
        <taxon>Cryptococcus</taxon>
    </lineage>
</organism>
<feature type="compositionally biased region" description="Pro residues" evidence="1">
    <location>
        <begin position="284"/>
        <end position="296"/>
    </location>
</feature>
<dbReference type="GeneID" id="30194421"/>
<dbReference type="EMBL" id="AWGH01000015">
    <property type="protein sequence ID" value="ODN94350.1"/>
    <property type="molecule type" value="Genomic_DNA"/>
</dbReference>
<name>A0A1E3J0E6_9TREE</name>
<reference evidence="2 3" key="1">
    <citation type="submission" date="2016-06" db="EMBL/GenBank/DDBJ databases">
        <title>Evolution of pathogenesis and genome organization in the Tremellales.</title>
        <authorList>
            <person name="Cuomo C."/>
            <person name="Litvintseva A."/>
            <person name="Heitman J."/>
            <person name="Chen Y."/>
            <person name="Sun S."/>
            <person name="Springer D."/>
            <person name="Dromer F."/>
            <person name="Young S."/>
            <person name="Zeng Q."/>
            <person name="Chapman S."/>
            <person name="Gujja S."/>
            <person name="Saif S."/>
            <person name="Birren B."/>
        </authorList>
    </citation>
    <scope>NUCLEOTIDE SEQUENCE [LARGE SCALE GENOMIC DNA]</scope>
    <source>
        <strain evidence="2 3">CBS 7118</strain>
    </source>
</reference>